<dbReference type="InterPro" id="IPR041325">
    <property type="entry name" value="Gln_deamidase_2"/>
</dbReference>
<keyword evidence="1" id="KW-0732">Signal</keyword>
<keyword evidence="4" id="KW-1185">Reference proteome</keyword>
<accession>A0ABM8DNP0</accession>
<sequence>MVLRLSLVLALQMGLAAVAQGSHASLWPTQILDSPDNGQHLAVSVIEPQEAGGLFTELAGRSDIPYGFLLDGNYARAHKMVRILEDRGVTAAKAWVEGELFVDSKRFGEVGLSYHVAPVVFVREGKVPAAQVLDPSLFDRPVSYAMWKAKLVAKGKAKLTRAYFTSRFAYDPDDRAKALTDYDEESLRDMNRTNRDFDRKLFMFDRMTALKSH</sequence>
<reference evidence="4" key="1">
    <citation type="journal article" date="2023" name="Int. J. Syst. Evol. Microbiol.">
        <title>Mesoterricola silvestris gen. nov., sp. nov., Mesoterricola sediminis sp. nov., Geothrix oryzae sp. nov., Geothrix edaphica sp. nov., Geothrix rubra sp. nov., and Geothrix limicola sp. nov., six novel members of Acidobacteriota isolated from soils.</title>
        <authorList>
            <person name="Itoh H."/>
            <person name="Sugisawa Y."/>
            <person name="Mise K."/>
            <person name="Xu Z."/>
            <person name="Kuniyasu M."/>
            <person name="Ushijima N."/>
            <person name="Kawano K."/>
            <person name="Kobayashi E."/>
            <person name="Shiratori Y."/>
            <person name="Masuda Y."/>
            <person name="Senoo K."/>
        </authorList>
    </citation>
    <scope>NUCLEOTIDE SEQUENCE [LARGE SCALE GENOMIC DNA]</scope>
    <source>
        <strain evidence="4">Red222</strain>
    </source>
</reference>
<feature type="chain" id="PRO_5045351925" description="Protein glutaminase domain-containing protein" evidence="1">
    <location>
        <begin position="25"/>
        <end position="213"/>
    </location>
</feature>
<feature type="signal peptide" evidence="1">
    <location>
        <begin position="1"/>
        <end position="24"/>
    </location>
</feature>
<dbReference type="EMBL" id="AP027079">
    <property type="protein sequence ID" value="BDU68587.1"/>
    <property type="molecule type" value="Genomic_DNA"/>
</dbReference>
<feature type="domain" description="Protein glutaminase" evidence="2">
    <location>
        <begin position="54"/>
        <end position="150"/>
    </location>
</feature>
<protein>
    <recommendedName>
        <fullName evidence="2">Protein glutaminase domain-containing protein</fullName>
    </recommendedName>
</protein>
<organism evidence="3 4">
    <name type="scientific">Geothrix oryzae</name>
    <dbReference type="NCBI Taxonomy" id="2927975"/>
    <lineage>
        <taxon>Bacteria</taxon>
        <taxon>Pseudomonadati</taxon>
        <taxon>Acidobacteriota</taxon>
        <taxon>Holophagae</taxon>
        <taxon>Holophagales</taxon>
        <taxon>Holophagaceae</taxon>
        <taxon>Geothrix</taxon>
    </lineage>
</organism>
<dbReference type="RefSeq" id="WP_286355222.1">
    <property type="nucleotide sequence ID" value="NZ_AP027079.1"/>
</dbReference>
<dbReference type="Pfam" id="PF18626">
    <property type="entry name" value="Gln_deamidase_2"/>
    <property type="match status" value="1"/>
</dbReference>
<dbReference type="Proteomes" id="UP001242010">
    <property type="component" value="Chromosome"/>
</dbReference>
<evidence type="ECO:0000313" key="3">
    <source>
        <dbReference type="EMBL" id="BDU68587.1"/>
    </source>
</evidence>
<evidence type="ECO:0000259" key="2">
    <source>
        <dbReference type="Pfam" id="PF18626"/>
    </source>
</evidence>
<evidence type="ECO:0000313" key="4">
    <source>
        <dbReference type="Proteomes" id="UP001242010"/>
    </source>
</evidence>
<evidence type="ECO:0000256" key="1">
    <source>
        <dbReference type="SAM" id="SignalP"/>
    </source>
</evidence>
<name>A0ABM8DNP0_9BACT</name>
<gene>
    <name evidence="3" type="ORF">GETHOR_06880</name>
</gene>
<proteinExistence type="predicted"/>
<dbReference type="Gene3D" id="3.10.620.30">
    <property type="match status" value="1"/>
</dbReference>